<dbReference type="EMBL" id="BMIB01000003">
    <property type="protein sequence ID" value="GGH71466.1"/>
    <property type="molecule type" value="Genomic_DNA"/>
</dbReference>
<evidence type="ECO:0000256" key="3">
    <source>
        <dbReference type="SAM" id="SignalP"/>
    </source>
</evidence>
<protein>
    <recommendedName>
        <fullName evidence="4">DUF4349 domain-containing protein</fullName>
    </recommendedName>
</protein>
<comment type="caution">
    <text evidence="5">The sequence shown here is derived from an EMBL/GenBank/DDBJ whole genome shotgun (WGS) entry which is preliminary data.</text>
</comment>
<feature type="transmembrane region" description="Helical" evidence="2">
    <location>
        <begin position="270"/>
        <end position="291"/>
    </location>
</feature>
<evidence type="ECO:0000313" key="6">
    <source>
        <dbReference type="Proteomes" id="UP000627292"/>
    </source>
</evidence>
<dbReference type="InterPro" id="IPR025645">
    <property type="entry name" value="DUF4349"/>
</dbReference>
<feature type="domain" description="DUF4349" evidence="4">
    <location>
        <begin position="85"/>
        <end position="291"/>
    </location>
</feature>
<dbReference type="Proteomes" id="UP000627292">
    <property type="component" value="Unassembled WGS sequence"/>
</dbReference>
<evidence type="ECO:0000256" key="2">
    <source>
        <dbReference type="SAM" id="Phobius"/>
    </source>
</evidence>
<sequence length="304" mass="33086">MKIHIYFMAVIAVLALSCSSGANKEALADSAAVVAPDVYAGASEPIPASGDTLSNISDTTMQDVLQGNAPAAAPTAYGLATWDKKMIRTADITLQVNNYDSFDNALHRQLVQFGAYISQEKQTGSGAGVENDVTIKVPVQQFEQVLNSFTGKGVVVKNKEVSATEVTAEVLDTKARNETKKLVRERYMELMGKAGKMKDVLTIQQELNNLQVNIESAQGRINYLENEAAYSTIHLKYYGMATALEEGKKPGYWTRLLQELESGASVLGNVLLFFIGMWPLAVLGAVVWVIYKKKWGGQKGNQPV</sequence>
<feature type="coiled-coil region" evidence="1">
    <location>
        <begin position="200"/>
        <end position="227"/>
    </location>
</feature>
<dbReference type="Pfam" id="PF14257">
    <property type="entry name" value="DUF4349"/>
    <property type="match status" value="1"/>
</dbReference>
<dbReference type="PROSITE" id="PS51257">
    <property type="entry name" value="PROKAR_LIPOPROTEIN"/>
    <property type="match status" value="1"/>
</dbReference>
<reference evidence="5" key="1">
    <citation type="journal article" date="2014" name="Int. J. Syst. Evol. Microbiol.">
        <title>Complete genome sequence of Corynebacterium casei LMG S-19264T (=DSM 44701T), isolated from a smear-ripened cheese.</title>
        <authorList>
            <consortium name="US DOE Joint Genome Institute (JGI-PGF)"/>
            <person name="Walter F."/>
            <person name="Albersmeier A."/>
            <person name="Kalinowski J."/>
            <person name="Ruckert C."/>
        </authorList>
    </citation>
    <scope>NUCLEOTIDE SEQUENCE</scope>
    <source>
        <strain evidence="5">CGMCC 1.15290</strain>
    </source>
</reference>
<evidence type="ECO:0000313" key="5">
    <source>
        <dbReference type="EMBL" id="GGH71466.1"/>
    </source>
</evidence>
<name>A0A917IYL3_9BACT</name>
<gene>
    <name evidence="5" type="ORF">GCM10011379_30840</name>
</gene>
<dbReference type="RefSeq" id="WP_188953785.1">
    <property type="nucleotide sequence ID" value="NZ_BMIB01000003.1"/>
</dbReference>
<reference evidence="5" key="2">
    <citation type="submission" date="2020-09" db="EMBL/GenBank/DDBJ databases">
        <authorList>
            <person name="Sun Q."/>
            <person name="Zhou Y."/>
        </authorList>
    </citation>
    <scope>NUCLEOTIDE SEQUENCE</scope>
    <source>
        <strain evidence="5">CGMCC 1.15290</strain>
    </source>
</reference>
<proteinExistence type="predicted"/>
<accession>A0A917IYL3</accession>
<dbReference type="AlphaFoldDB" id="A0A917IYL3"/>
<keyword evidence="3" id="KW-0732">Signal</keyword>
<keyword evidence="6" id="KW-1185">Reference proteome</keyword>
<keyword evidence="2" id="KW-0812">Transmembrane</keyword>
<keyword evidence="2" id="KW-0472">Membrane</keyword>
<keyword evidence="1" id="KW-0175">Coiled coil</keyword>
<feature type="signal peptide" evidence="3">
    <location>
        <begin position="1"/>
        <end position="22"/>
    </location>
</feature>
<feature type="chain" id="PRO_5036972560" description="DUF4349 domain-containing protein" evidence="3">
    <location>
        <begin position="23"/>
        <end position="304"/>
    </location>
</feature>
<evidence type="ECO:0000256" key="1">
    <source>
        <dbReference type="SAM" id="Coils"/>
    </source>
</evidence>
<evidence type="ECO:0000259" key="4">
    <source>
        <dbReference type="Pfam" id="PF14257"/>
    </source>
</evidence>
<keyword evidence="2" id="KW-1133">Transmembrane helix</keyword>
<organism evidence="5 6">
    <name type="scientific">Filimonas zeae</name>
    <dbReference type="NCBI Taxonomy" id="1737353"/>
    <lineage>
        <taxon>Bacteria</taxon>
        <taxon>Pseudomonadati</taxon>
        <taxon>Bacteroidota</taxon>
        <taxon>Chitinophagia</taxon>
        <taxon>Chitinophagales</taxon>
        <taxon>Chitinophagaceae</taxon>
        <taxon>Filimonas</taxon>
    </lineage>
</organism>